<dbReference type="GO" id="GO:0009228">
    <property type="term" value="P:thiamine biosynthetic process"/>
    <property type="evidence" value="ECO:0007669"/>
    <property type="project" value="UniProtKB-KW"/>
</dbReference>
<dbReference type="PANTHER" id="PTHR30270:SF0">
    <property type="entry name" value="THIAMINE-MONOPHOSPHATE KINASE"/>
    <property type="match status" value="1"/>
</dbReference>
<comment type="caution">
    <text evidence="1">Lacks conserved residue(s) required for the propagation of feature annotation.</text>
</comment>
<dbReference type="UniPathway" id="UPA00060">
    <property type="reaction ID" value="UER00142"/>
</dbReference>
<evidence type="ECO:0000256" key="1">
    <source>
        <dbReference type="HAMAP-Rule" id="MF_02128"/>
    </source>
</evidence>
<dbReference type="GO" id="GO:0009030">
    <property type="term" value="F:thiamine-phosphate kinase activity"/>
    <property type="evidence" value="ECO:0007669"/>
    <property type="project" value="UniProtKB-UniRule"/>
</dbReference>
<organism evidence="3 4">
    <name type="scientific">Agreia pratensis</name>
    <dbReference type="NCBI Taxonomy" id="150121"/>
    <lineage>
        <taxon>Bacteria</taxon>
        <taxon>Bacillati</taxon>
        <taxon>Actinomycetota</taxon>
        <taxon>Actinomycetes</taxon>
        <taxon>Micrococcales</taxon>
        <taxon>Microbacteriaceae</taxon>
        <taxon>Agreia</taxon>
    </lineage>
</organism>
<feature type="binding site" evidence="1">
    <location>
        <position position="271"/>
    </location>
    <ligand>
        <name>ATP</name>
        <dbReference type="ChEBI" id="CHEBI:30616"/>
    </ligand>
</feature>
<protein>
    <recommendedName>
        <fullName evidence="1">Thiamine-monophosphate kinase</fullName>
        <shortName evidence="1">TMP kinase</shortName>
        <shortName evidence="1">Thiamine-phosphate kinase</shortName>
        <ecNumber evidence="1">2.7.4.16</ecNumber>
    </recommendedName>
</protein>
<dbReference type="GO" id="GO:0000287">
    <property type="term" value="F:magnesium ion binding"/>
    <property type="evidence" value="ECO:0007669"/>
    <property type="project" value="UniProtKB-UniRule"/>
</dbReference>
<comment type="pathway">
    <text evidence="1">Cofactor biosynthesis; thiamine diphosphate biosynthesis; thiamine diphosphate from thiamine phosphate: step 1/1.</text>
</comment>
<keyword evidence="1 3" id="KW-0418">Kinase</keyword>
<keyword evidence="1" id="KW-0784">Thiamine biosynthesis</keyword>
<feature type="binding site" evidence="1">
    <location>
        <position position="111"/>
    </location>
    <ligand>
        <name>Mg(2+)</name>
        <dbReference type="ChEBI" id="CHEBI:18420"/>
        <label>2</label>
    </ligand>
</feature>
<dbReference type="CDD" id="cd02194">
    <property type="entry name" value="ThiL"/>
    <property type="match status" value="1"/>
</dbReference>
<dbReference type="PANTHER" id="PTHR30270">
    <property type="entry name" value="THIAMINE-MONOPHOSPHATE KINASE"/>
    <property type="match status" value="1"/>
</dbReference>
<feature type="domain" description="PurM-like N-terminal" evidence="2">
    <location>
        <begin position="64"/>
        <end position="176"/>
    </location>
</feature>
<feature type="binding site" evidence="1">
    <location>
        <position position="66"/>
    </location>
    <ligand>
        <name>Mg(2+)</name>
        <dbReference type="ChEBI" id="CHEBI:18420"/>
        <label>3</label>
    </ligand>
</feature>
<evidence type="ECO:0000313" key="4">
    <source>
        <dbReference type="Proteomes" id="UP000193244"/>
    </source>
</evidence>
<dbReference type="Gene3D" id="3.30.1330.10">
    <property type="entry name" value="PurM-like, N-terminal domain"/>
    <property type="match status" value="1"/>
</dbReference>
<gene>
    <name evidence="1" type="primary">thiL</name>
    <name evidence="3" type="ORF">SAMN06296010_0226</name>
</gene>
<feature type="binding site" evidence="1">
    <location>
        <position position="272"/>
    </location>
    <ligand>
        <name>Mg(2+)</name>
        <dbReference type="ChEBI" id="CHEBI:18420"/>
        <label>5</label>
    </ligand>
</feature>
<keyword evidence="1" id="KW-0460">Magnesium</keyword>
<reference evidence="4" key="1">
    <citation type="submission" date="2017-04" db="EMBL/GenBank/DDBJ databases">
        <authorList>
            <person name="Varghese N."/>
            <person name="Submissions S."/>
        </authorList>
    </citation>
    <scope>NUCLEOTIDE SEQUENCE [LARGE SCALE GENOMIC DNA]</scope>
    <source>
        <strain evidence="4">VKM Ac-2510</strain>
    </source>
</reference>
<feature type="binding site" evidence="1">
    <location>
        <position position="186"/>
    </location>
    <ligand>
        <name>ATP</name>
        <dbReference type="ChEBI" id="CHEBI:30616"/>
    </ligand>
</feature>
<dbReference type="EMBL" id="FXAY01000001">
    <property type="protein sequence ID" value="SMG10364.1"/>
    <property type="molecule type" value="Genomic_DNA"/>
</dbReference>
<dbReference type="InterPro" id="IPR036676">
    <property type="entry name" value="PurM-like_C_sf"/>
</dbReference>
<dbReference type="EC" id="2.7.4.16" evidence="1"/>
<evidence type="ECO:0000259" key="2">
    <source>
        <dbReference type="Pfam" id="PF00586"/>
    </source>
</evidence>
<comment type="similarity">
    <text evidence="1">Belongs to the thiamine-monophosphate kinase family.</text>
</comment>
<dbReference type="Proteomes" id="UP000193244">
    <property type="component" value="Unassembled WGS sequence"/>
</dbReference>
<dbReference type="AlphaFoldDB" id="A0A1X7I8W3"/>
<feature type="binding site" evidence="1">
    <location>
        <position position="111"/>
    </location>
    <ligand>
        <name>Mg(2+)</name>
        <dbReference type="ChEBI" id="CHEBI:18420"/>
        <label>4</label>
    </ligand>
</feature>
<proteinExistence type="inferred from homology"/>
<comment type="miscellaneous">
    <text evidence="1">Reaction mechanism of ThiL seems to utilize a direct, inline transfer of the gamma-phosphate of ATP to TMP rather than a phosphorylated enzyme intermediate.</text>
</comment>
<dbReference type="InterPro" id="IPR016188">
    <property type="entry name" value="PurM-like_N"/>
</dbReference>
<dbReference type="Gene3D" id="3.90.650.10">
    <property type="entry name" value="PurM-like C-terminal domain"/>
    <property type="match status" value="1"/>
</dbReference>
<feature type="binding site" evidence="1">
    <location>
        <position position="82"/>
    </location>
    <ligand>
        <name>Mg(2+)</name>
        <dbReference type="ChEBI" id="CHEBI:18420"/>
        <label>2</label>
    </ligand>
</feature>
<comment type="function">
    <text evidence="1">Catalyzes the ATP-dependent phosphorylation of thiamine-monophosphate (TMP) to form thiamine-pyrophosphate (TPP), the active form of vitamin B1.</text>
</comment>
<dbReference type="NCBIfam" id="NF004351">
    <property type="entry name" value="PRK05731.1-4"/>
    <property type="match status" value="1"/>
</dbReference>
<feature type="binding site" evidence="1">
    <location>
        <position position="66"/>
    </location>
    <ligand>
        <name>Mg(2+)</name>
        <dbReference type="ChEBI" id="CHEBI:18420"/>
        <label>4</label>
    </ligand>
</feature>
<dbReference type="SUPFAM" id="SSF56042">
    <property type="entry name" value="PurM C-terminal domain-like"/>
    <property type="match status" value="1"/>
</dbReference>
<name>A0A1X7I8W3_9MICO</name>
<dbReference type="Pfam" id="PF00586">
    <property type="entry name" value="AIRS"/>
    <property type="match status" value="1"/>
</dbReference>
<dbReference type="InterPro" id="IPR036921">
    <property type="entry name" value="PurM-like_N_sf"/>
</dbReference>
<feature type="binding site" evidence="1">
    <location>
        <position position="80"/>
    </location>
    <ligand>
        <name>Mg(2+)</name>
        <dbReference type="ChEBI" id="CHEBI:18420"/>
        <label>4</label>
    </ligand>
</feature>
<keyword evidence="1" id="KW-0479">Metal-binding</keyword>
<dbReference type="NCBIfam" id="TIGR01379">
    <property type="entry name" value="thiL"/>
    <property type="match status" value="1"/>
</dbReference>
<dbReference type="SUPFAM" id="SSF55326">
    <property type="entry name" value="PurM N-terminal domain-like"/>
    <property type="match status" value="1"/>
</dbReference>
<comment type="catalytic activity">
    <reaction evidence="1">
        <text>thiamine phosphate + ATP = thiamine diphosphate + ADP</text>
        <dbReference type="Rhea" id="RHEA:15913"/>
        <dbReference type="ChEBI" id="CHEBI:30616"/>
        <dbReference type="ChEBI" id="CHEBI:37575"/>
        <dbReference type="ChEBI" id="CHEBI:58937"/>
        <dbReference type="ChEBI" id="CHEBI:456216"/>
        <dbReference type="EC" id="2.7.4.16"/>
    </reaction>
</comment>
<feature type="binding site" evidence="1">
    <location>
        <position position="269"/>
    </location>
    <ligand>
        <name>Mg(2+)</name>
        <dbReference type="ChEBI" id="CHEBI:18420"/>
        <label>3</label>
    </ligand>
</feature>
<evidence type="ECO:0000313" key="3">
    <source>
        <dbReference type="EMBL" id="SMG10364.1"/>
    </source>
</evidence>
<accession>A0A1X7I8W3</accession>
<dbReference type="InterPro" id="IPR006283">
    <property type="entry name" value="ThiL-like"/>
</dbReference>
<keyword evidence="4" id="KW-1185">Reference proteome</keyword>
<dbReference type="GO" id="GO:0009229">
    <property type="term" value="P:thiamine diphosphate biosynthetic process"/>
    <property type="evidence" value="ECO:0007669"/>
    <property type="project" value="UniProtKB-UniRule"/>
</dbReference>
<feature type="binding site" evidence="1">
    <location>
        <position position="111"/>
    </location>
    <ligand>
        <name>Mg(2+)</name>
        <dbReference type="ChEBI" id="CHEBI:18420"/>
        <label>3</label>
    </ligand>
</feature>
<feature type="binding site" evidence="1">
    <location>
        <position position="323"/>
    </location>
    <ligand>
        <name>substrate</name>
    </ligand>
</feature>
<feature type="binding site" evidence="1">
    <location>
        <begin position="160"/>
        <end position="161"/>
    </location>
    <ligand>
        <name>ATP</name>
        <dbReference type="ChEBI" id="CHEBI:30616"/>
    </ligand>
</feature>
<keyword evidence="1" id="KW-0067">ATP-binding</keyword>
<keyword evidence="1" id="KW-0547">Nucleotide-binding</keyword>
<feature type="binding site" evidence="1">
    <location>
        <position position="161"/>
    </location>
    <ligand>
        <name>Mg(2+)</name>
        <dbReference type="ChEBI" id="CHEBI:18420"/>
        <label>1</label>
    </ligand>
</feature>
<sequence length="378" mass="38530">MVVTSPTGYRLEVTETSAQPDGVPSSALPISAPGETVTALGERETLRRIVRRLPRTRAELLGPGDDAAVVSAPDGRTVLTTDMMVQGPDFRLAWSTPYELGWKAAVSNLADVAAMGAVPTALLVALAAPPETPVAVLEQFADGMRDACAELAPGCGVVGGDLSTAGALTITVTAIGDLEGREPVVRSGAAVGDELAVAGSLGLAGAGVWLLYRDGSTDADAEGGREPDARRARVVRHEHPELVREQVAPRSPIGLGVAASDAGATAMLDVSDGLVLDASRIADASGVTIELHAAAIDGAAAVLMAIDPVVGRRARDFVLAGGEDHALLATFPAGSAPEGFRVIGTVRPRGERPVTVGGAAYERSGGWDPYADWDGAAG</sequence>
<feature type="binding site" evidence="1">
    <location>
        <position position="89"/>
    </location>
    <ligand>
        <name>substrate</name>
    </ligand>
</feature>
<dbReference type="STRING" id="150121.SAMN06296010_0226"/>
<feature type="binding site" evidence="1">
    <location>
        <position position="81"/>
    </location>
    <ligand>
        <name>Mg(2+)</name>
        <dbReference type="ChEBI" id="CHEBI:18420"/>
        <label>1</label>
    </ligand>
</feature>
<feature type="binding site" evidence="1">
    <location>
        <position position="82"/>
    </location>
    <ligand>
        <name>Mg(2+)</name>
        <dbReference type="ChEBI" id="CHEBI:18420"/>
        <label>1</label>
    </ligand>
</feature>
<dbReference type="HAMAP" id="MF_02128">
    <property type="entry name" value="TMP_kinase"/>
    <property type="match status" value="1"/>
</dbReference>
<dbReference type="GO" id="GO:0005524">
    <property type="term" value="F:ATP binding"/>
    <property type="evidence" value="ECO:0007669"/>
    <property type="project" value="UniProtKB-UniRule"/>
</dbReference>
<keyword evidence="1" id="KW-0808">Transferase</keyword>
<feature type="binding site" evidence="1">
    <location>
        <position position="367"/>
    </location>
    <ligand>
        <name>substrate</name>
    </ligand>
</feature>